<dbReference type="Proteomes" id="UP001596310">
    <property type="component" value="Unassembled WGS sequence"/>
</dbReference>
<feature type="transmembrane region" description="Helical" evidence="13">
    <location>
        <begin position="37"/>
        <end position="54"/>
    </location>
</feature>
<accession>A0ABW1USD8</accession>
<feature type="transmembrane region" description="Helical" evidence="13">
    <location>
        <begin position="102"/>
        <end position="120"/>
    </location>
</feature>
<evidence type="ECO:0000256" key="11">
    <source>
        <dbReference type="ARBA" id="ARBA00023303"/>
    </source>
</evidence>
<dbReference type="Pfam" id="PF06736">
    <property type="entry name" value="TMEM175"/>
    <property type="match status" value="1"/>
</dbReference>
<keyword evidence="9" id="KW-0406">Ion transport</keyword>
<keyword evidence="15" id="KW-1185">Reference proteome</keyword>
<evidence type="ECO:0000256" key="12">
    <source>
        <dbReference type="ARBA" id="ARBA00034430"/>
    </source>
</evidence>
<evidence type="ECO:0000256" key="3">
    <source>
        <dbReference type="ARBA" id="ARBA00022448"/>
    </source>
</evidence>
<evidence type="ECO:0000256" key="4">
    <source>
        <dbReference type="ARBA" id="ARBA00022538"/>
    </source>
</evidence>
<evidence type="ECO:0000256" key="2">
    <source>
        <dbReference type="ARBA" id="ARBA00006920"/>
    </source>
</evidence>
<dbReference type="RefSeq" id="WP_125599950.1">
    <property type="nucleotide sequence ID" value="NZ_JBHSSM010000022.1"/>
</dbReference>
<dbReference type="EMBL" id="JBHSSM010000022">
    <property type="protein sequence ID" value="MFC6315943.1"/>
    <property type="molecule type" value="Genomic_DNA"/>
</dbReference>
<dbReference type="InterPro" id="IPR010617">
    <property type="entry name" value="TMEM175-like"/>
</dbReference>
<keyword evidence="5 13" id="KW-0812">Transmembrane</keyword>
<keyword evidence="10 13" id="KW-0472">Membrane</keyword>
<keyword evidence="6" id="KW-0631">Potassium channel</keyword>
<keyword evidence="11" id="KW-0407">Ion channel</keyword>
<protein>
    <submittedName>
        <fullName evidence="14">TMEM175 family protein</fullName>
    </submittedName>
</protein>
<evidence type="ECO:0000256" key="5">
    <source>
        <dbReference type="ARBA" id="ARBA00022692"/>
    </source>
</evidence>
<keyword evidence="7" id="KW-0630">Potassium</keyword>
<keyword evidence="8 13" id="KW-1133">Transmembrane helix</keyword>
<dbReference type="PANTHER" id="PTHR31462:SF5">
    <property type="entry name" value="ENDOSOMAL_LYSOSOMAL PROTON CHANNEL TMEM175"/>
    <property type="match status" value="1"/>
</dbReference>
<organism evidence="14 15">
    <name type="scientific">Lapidilactobacillus achengensis</name>
    <dbReference type="NCBI Taxonomy" id="2486000"/>
    <lineage>
        <taxon>Bacteria</taxon>
        <taxon>Bacillati</taxon>
        <taxon>Bacillota</taxon>
        <taxon>Bacilli</taxon>
        <taxon>Lactobacillales</taxon>
        <taxon>Lactobacillaceae</taxon>
        <taxon>Lapidilactobacillus</taxon>
    </lineage>
</organism>
<evidence type="ECO:0000313" key="14">
    <source>
        <dbReference type="EMBL" id="MFC6315943.1"/>
    </source>
</evidence>
<feature type="transmembrane region" description="Helical" evidence="13">
    <location>
        <begin position="180"/>
        <end position="211"/>
    </location>
</feature>
<evidence type="ECO:0000256" key="8">
    <source>
        <dbReference type="ARBA" id="ARBA00022989"/>
    </source>
</evidence>
<evidence type="ECO:0000256" key="9">
    <source>
        <dbReference type="ARBA" id="ARBA00023065"/>
    </source>
</evidence>
<comment type="catalytic activity">
    <reaction evidence="12">
        <text>K(+)(in) = K(+)(out)</text>
        <dbReference type="Rhea" id="RHEA:29463"/>
        <dbReference type="ChEBI" id="CHEBI:29103"/>
    </reaction>
</comment>
<reference evidence="15" key="1">
    <citation type="journal article" date="2019" name="Int. J. Syst. Evol. Microbiol.">
        <title>The Global Catalogue of Microorganisms (GCM) 10K type strain sequencing project: providing services to taxonomists for standard genome sequencing and annotation.</title>
        <authorList>
            <consortium name="The Broad Institute Genomics Platform"/>
            <consortium name="The Broad Institute Genome Sequencing Center for Infectious Disease"/>
            <person name="Wu L."/>
            <person name="Ma J."/>
        </authorList>
    </citation>
    <scope>NUCLEOTIDE SEQUENCE [LARGE SCALE GENOMIC DNA]</scope>
    <source>
        <strain evidence="15">CCM 8897</strain>
    </source>
</reference>
<evidence type="ECO:0000313" key="15">
    <source>
        <dbReference type="Proteomes" id="UP001596310"/>
    </source>
</evidence>
<evidence type="ECO:0000256" key="1">
    <source>
        <dbReference type="ARBA" id="ARBA00004141"/>
    </source>
</evidence>
<evidence type="ECO:0000256" key="7">
    <source>
        <dbReference type="ARBA" id="ARBA00022958"/>
    </source>
</evidence>
<comment type="caution">
    <text evidence="14">The sequence shown here is derived from an EMBL/GenBank/DDBJ whole genome shotgun (WGS) entry which is preliminary data.</text>
</comment>
<evidence type="ECO:0000256" key="13">
    <source>
        <dbReference type="SAM" id="Phobius"/>
    </source>
</evidence>
<comment type="similarity">
    <text evidence="2">Belongs to the TMEM175 family.</text>
</comment>
<name>A0ABW1USD8_9LACO</name>
<comment type="subcellular location">
    <subcellularLocation>
        <location evidence="1">Membrane</location>
        <topology evidence="1">Multi-pass membrane protein</topology>
    </subcellularLocation>
</comment>
<keyword evidence="4" id="KW-0633">Potassium transport</keyword>
<evidence type="ECO:0000256" key="6">
    <source>
        <dbReference type="ARBA" id="ARBA00022826"/>
    </source>
</evidence>
<sequence>MKKEQSNTSDQEMAEVHRKLKELHQDDGPKLKDHLDVFDDAVIAIIITVMVLEVPLPNNTVGSYRLFMRAILIFLISFFMVANFWYENHQTFAILPRADKKFLLMNFAFLAALSLLPLLTKWLMQQPTNLAVANMGLDYLVINMLRRLMVNHTNRELFGKTGAARAFFDQITRWRIIGGFLLNIALIGVAFIQPTVAMIFYLALPIISFVFPSDRVK</sequence>
<evidence type="ECO:0000256" key="10">
    <source>
        <dbReference type="ARBA" id="ARBA00023136"/>
    </source>
</evidence>
<feature type="transmembrane region" description="Helical" evidence="13">
    <location>
        <begin position="66"/>
        <end position="86"/>
    </location>
</feature>
<proteinExistence type="inferred from homology"/>
<dbReference type="PANTHER" id="PTHR31462">
    <property type="entry name" value="ENDOSOMAL/LYSOSOMAL POTASSIUM CHANNEL TMEM175"/>
    <property type="match status" value="1"/>
</dbReference>
<keyword evidence="3" id="KW-0813">Transport</keyword>
<gene>
    <name evidence="14" type="ORF">ACFQHW_10255</name>
</gene>